<proteinExistence type="predicted"/>
<comment type="caution">
    <text evidence="1">The sequence shown here is derived from an EMBL/GenBank/DDBJ whole genome shotgun (WGS) entry which is preliminary data.</text>
</comment>
<evidence type="ECO:0000313" key="1">
    <source>
        <dbReference type="EMBL" id="DAD37722.1"/>
    </source>
</evidence>
<protein>
    <submittedName>
        <fullName evidence="1">Uncharacterized protein</fullName>
    </submittedName>
</protein>
<evidence type="ECO:0000313" key="2">
    <source>
        <dbReference type="Proteomes" id="UP000607653"/>
    </source>
</evidence>
<name>A0A822YYH8_NELNU</name>
<sequence length="83" mass="9556">MKVDEVEEESKQREREVKIRQSKVVEALRQIAIKLGKTDWDFTVDPCSGQSGWNVDAPNEPRNVIKCECNATCHITTMYVLPY</sequence>
<keyword evidence="2" id="KW-1185">Reference proteome</keyword>
<accession>A0A822YYH8</accession>
<dbReference type="AlphaFoldDB" id="A0A822YYH8"/>
<reference evidence="1 2" key="1">
    <citation type="journal article" date="2020" name="Mol. Biol. Evol.">
        <title>Distinct Expression and Methylation Patterns for Genes with Different Fates following a Single Whole-Genome Duplication in Flowering Plants.</title>
        <authorList>
            <person name="Shi T."/>
            <person name="Rahmani R.S."/>
            <person name="Gugger P.F."/>
            <person name="Wang M."/>
            <person name="Li H."/>
            <person name="Zhang Y."/>
            <person name="Li Z."/>
            <person name="Wang Q."/>
            <person name="Van de Peer Y."/>
            <person name="Marchal K."/>
            <person name="Chen J."/>
        </authorList>
    </citation>
    <scope>NUCLEOTIDE SEQUENCE [LARGE SCALE GENOMIC DNA]</scope>
    <source>
        <tissue evidence="1">Leaf</tissue>
    </source>
</reference>
<organism evidence="1 2">
    <name type="scientific">Nelumbo nucifera</name>
    <name type="common">Sacred lotus</name>
    <dbReference type="NCBI Taxonomy" id="4432"/>
    <lineage>
        <taxon>Eukaryota</taxon>
        <taxon>Viridiplantae</taxon>
        <taxon>Streptophyta</taxon>
        <taxon>Embryophyta</taxon>
        <taxon>Tracheophyta</taxon>
        <taxon>Spermatophyta</taxon>
        <taxon>Magnoliopsida</taxon>
        <taxon>Proteales</taxon>
        <taxon>Nelumbonaceae</taxon>
        <taxon>Nelumbo</taxon>
    </lineage>
</organism>
<dbReference type="EMBL" id="DUZY01000004">
    <property type="protein sequence ID" value="DAD37722.1"/>
    <property type="molecule type" value="Genomic_DNA"/>
</dbReference>
<dbReference type="Proteomes" id="UP000607653">
    <property type="component" value="Unassembled WGS sequence"/>
</dbReference>
<gene>
    <name evidence="1" type="ORF">HUJ06_008363</name>
</gene>